<proteinExistence type="inferred from homology"/>
<dbReference type="GO" id="GO:0005886">
    <property type="term" value="C:plasma membrane"/>
    <property type="evidence" value="ECO:0007669"/>
    <property type="project" value="UniProtKB-SubCell"/>
</dbReference>
<feature type="transmembrane region" description="Helical" evidence="8">
    <location>
        <begin position="37"/>
        <end position="64"/>
    </location>
</feature>
<dbReference type="AlphaFoldDB" id="A0A9W8M7T5"/>
<keyword evidence="3" id="KW-0813">Transport</keyword>
<feature type="transmembrane region" description="Helical" evidence="8">
    <location>
        <begin position="143"/>
        <end position="165"/>
    </location>
</feature>
<evidence type="ECO:0000256" key="8">
    <source>
        <dbReference type="SAM" id="Phobius"/>
    </source>
</evidence>
<keyword evidence="10" id="KW-1185">Reference proteome</keyword>
<protein>
    <submittedName>
        <fullName evidence="9">Plasma membrane sulfite pump involved in sulfite metabolism</fullName>
    </submittedName>
</protein>
<organism evidence="9 10">
    <name type="scientific">Coemansia aciculifera</name>
    <dbReference type="NCBI Taxonomy" id="417176"/>
    <lineage>
        <taxon>Eukaryota</taxon>
        <taxon>Fungi</taxon>
        <taxon>Fungi incertae sedis</taxon>
        <taxon>Zoopagomycota</taxon>
        <taxon>Kickxellomycotina</taxon>
        <taxon>Kickxellomycetes</taxon>
        <taxon>Kickxellales</taxon>
        <taxon>Kickxellaceae</taxon>
        <taxon>Coemansia</taxon>
    </lineage>
</organism>
<feature type="transmembrane region" description="Helical" evidence="8">
    <location>
        <begin position="76"/>
        <end position="96"/>
    </location>
</feature>
<keyword evidence="6 8" id="KW-1133">Transmembrane helix</keyword>
<feature type="transmembrane region" description="Helical" evidence="8">
    <location>
        <begin position="225"/>
        <end position="245"/>
    </location>
</feature>
<dbReference type="PANTHER" id="PTHR31686">
    <property type="match status" value="1"/>
</dbReference>
<evidence type="ECO:0000256" key="4">
    <source>
        <dbReference type="ARBA" id="ARBA00022475"/>
    </source>
</evidence>
<name>A0A9W8M7T5_9FUNG</name>
<dbReference type="Gene3D" id="1.50.10.150">
    <property type="entry name" value="Voltage-dependent anion channel"/>
    <property type="match status" value="1"/>
</dbReference>
<evidence type="ECO:0000256" key="5">
    <source>
        <dbReference type="ARBA" id="ARBA00022692"/>
    </source>
</evidence>
<feature type="transmembrane region" description="Helical" evidence="8">
    <location>
        <begin position="12"/>
        <end position="31"/>
    </location>
</feature>
<comment type="subcellular location">
    <subcellularLocation>
        <location evidence="1">Cell membrane</location>
        <topology evidence="1">Multi-pass membrane protein</topology>
    </subcellularLocation>
</comment>
<sequence length="305" mass="32501">MRRHPQRMLHYGAIPMALATVVTGIVGFRFHELNNSILYIAWAVWWISVALAWAAAVLLIYLAISRATRSIEAVTGAWLLLVAPLTVCAAAGGTLAEYLPSGAAYTTLVCSYCLAGAGVPLTCCVVVLYVHRIAVYKLPAHDAILTAFIPLGPVAQIGVAVLTLGSVAQDLLPQVLPEAVGLGSVLFGLGIVTGLLSWGSALFWAMHAVFAVVYQRRSACVPFNISWWALTFPMGVFATLTAGLGDALELNFFRVCFLLLVVLLVVLWLFNIVRTAAGLWTGAIFDIPGLMATYDSDTSCAASSV</sequence>
<keyword evidence="4" id="KW-1003">Cell membrane</keyword>
<reference evidence="9" key="1">
    <citation type="submission" date="2022-07" db="EMBL/GenBank/DDBJ databases">
        <title>Phylogenomic reconstructions and comparative analyses of Kickxellomycotina fungi.</title>
        <authorList>
            <person name="Reynolds N.K."/>
            <person name="Stajich J.E."/>
            <person name="Barry K."/>
            <person name="Grigoriev I.V."/>
            <person name="Crous P."/>
            <person name="Smith M.E."/>
        </authorList>
    </citation>
    <scope>NUCLEOTIDE SEQUENCE</scope>
    <source>
        <strain evidence="9">RSA 476</strain>
    </source>
</reference>
<evidence type="ECO:0000313" key="10">
    <source>
        <dbReference type="Proteomes" id="UP001140074"/>
    </source>
</evidence>
<accession>A0A9W8M7T5</accession>
<evidence type="ECO:0000256" key="2">
    <source>
        <dbReference type="ARBA" id="ARBA00008566"/>
    </source>
</evidence>
<dbReference type="Proteomes" id="UP001140074">
    <property type="component" value="Unassembled WGS sequence"/>
</dbReference>
<keyword evidence="7 8" id="KW-0472">Membrane</keyword>
<gene>
    <name evidence="9" type="primary">SSU1_1</name>
    <name evidence="9" type="ORF">GGH94_000541</name>
</gene>
<feature type="transmembrane region" description="Helical" evidence="8">
    <location>
        <begin position="102"/>
        <end position="131"/>
    </location>
</feature>
<dbReference type="InterPro" id="IPR051629">
    <property type="entry name" value="Sulfite_efflux_TDT"/>
</dbReference>
<comment type="similarity">
    <text evidence="2">Belongs to the tellurite-resistance/dicarboxylate transporter (TDT) family.</text>
</comment>
<dbReference type="InterPro" id="IPR038665">
    <property type="entry name" value="Voltage-dep_anion_channel_sf"/>
</dbReference>
<evidence type="ECO:0000313" key="9">
    <source>
        <dbReference type="EMBL" id="KAJ2867873.1"/>
    </source>
</evidence>
<dbReference type="EMBL" id="JANBUY010000010">
    <property type="protein sequence ID" value="KAJ2867873.1"/>
    <property type="molecule type" value="Genomic_DNA"/>
</dbReference>
<dbReference type="InterPro" id="IPR004695">
    <property type="entry name" value="SLAC1/Mae1/Ssu1/TehA"/>
</dbReference>
<evidence type="ECO:0000256" key="1">
    <source>
        <dbReference type="ARBA" id="ARBA00004651"/>
    </source>
</evidence>
<comment type="caution">
    <text evidence="9">The sequence shown here is derived from an EMBL/GenBank/DDBJ whole genome shotgun (WGS) entry which is preliminary data.</text>
</comment>
<feature type="transmembrane region" description="Helical" evidence="8">
    <location>
        <begin position="185"/>
        <end position="213"/>
    </location>
</feature>
<dbReference type="GO" id="GO:0000319">
    <property type="term" value="F:sulfite transmembrane transporter activity"/>
    <property type="evidence" value="ECO:0007669"/>
    <property type="project" value="TreeGrafter"/>
</dbReference>
<dbReference type="Pfam" id="PF03595">
    <property type="entry name" value="SLAC1"/>
    <property type="match status" value="1"/>
</dbReference>
<evidence type="ECO:0000256" key="3">
    <source>
        <dbReference type="ARBA" id="ARBA00022448"/>
    </source>
</evidence>
<dbReference type="PANTHER" id="PTHR31686:SF1">
    <property type="entry name" value="SULFITE EFFLUX PUMP SSU1"/>
    <property type="match status" value="1"/>
</dbReference>
<feature type="transmembrane region" description="Helical" evidence="8">
    <location>
        <begin position="251"/>
        <end position="270"/>
    </location>
</feature>
<evidence type="ECO:0000256" key="7">
    <source>
        <dbReference type="ARBA" id="ARBA00023136"/>
    </source>
</evidence>
<keyword evidence="5 8" id="KW-0812">Transmembrane</keyword>
<evidence type="ECO:0000256" key="6">
    <source>
        <dbReference type="ARBA" id="ARBA00022989"/>
    </source>
</evidence>